<dbReference type="GO" id="GO:0070988">
    <property type="term" value="P:demethylation"/>
    <property type="evidence" value="ECO:0007669"/>
    <property type="project" value="InterPro"/>
</dbReference>
<comment type="similarity">
    <text evidence="1">Belongs to the alkB family.</text>
</comment>
<dbReference type="GO" id="GO:0016491">
    <property type="term" value="F:oxidoreductase activity"/>
    <property type="evidence" value="ECO:0007669"/>
    <property type="project" value="TreeGrafter"/>
</dbReference>
<comment type="caution">
    <text evidence="4">The sequence shown here is derived from an EMBL/GenBank/DDBJ whole genome shotgun (WGS) entry which is preliminary data.</text>
</comment>
<evidence type="ECO:0000256" key="1">
    <source>
        <dbReference type="ARBA" id="ARBA00007879"/>
    </source>
</evidence>
<dbReference type="InterPro" id="IPR035979">
    <property type="entry name" value="RBD_domain_sf"/>
</dbReference>
<gene>
    <name evidence="4" type="ORF">Sango_2246900</name>
</gene>
<dbReference type="InterPro" id="IPR037151">
    <property type="entry name" value="AlkB-like_sf"/>
</dbReference>
<protein>
    <submittedName>
        <fullName evidence="4">Alkylated DNA repair protein ALK</fullName>
    </submittedName>
</protein>
<feature type="domain" description="RRM" evidence="3">
    <location>
        <begin position="18"/>
        <end position="96"/>
    </location>
</feature>
<name>A0AAE1W9F5_9LAMI</name>
<sequence>MGLPRFTCPKGGDGESSPHLYVANCGPAVGLSYDTIASVFGTYGEVKGVCVADESGTRVIVSYHDKSSAQAAMKALNRHPCSSLGGRFLHIQYSVQSLDHVDHLVSEVSMLQPKVLFMYFELNSEKVLVNKIDSVPVSASASDLDIPGLYLMHDFVTAQEEQVKDHILENYLQQWMIGLGNILPKRVQHYGYEFRYDVNEYPPGVGLSPHIDTHSAFEDLIFSLSLAGPCIMEFRKYATAVWQEKTTSSSDKGEQISEKNSSFVKKAIYLPPRSMLLLSGEARYVWHHYIPHHKILVHCTVDKNGAASTKYVAVRTTLVLPGKQFRPSTDILLELGDCSTLFYFESAPLFFLHLKSRVVLIKYGKALANANSLNTVILKEIPVYHLMNFKAIGTIAGLREDAVSIREPVTPVLSSKILMYEKL</sequence>
<dbReference type="Proteomes" id="UP001289374">
    <property type="component" value="Unassembled WGS sequence"/>
</dbReference>
<dbReference type="InterPro" id="IPR027450">
    <property type="entry name" value="AlkB-like"/>
</dbReference>
<keyword evidence="2" id="KW-0694">RNA-binding</keyword>
<accession>A0AAE1W9F5</accession>
<dbReference type="InterPro" id="IPR000504">
    <property type="entry name" value="RRM_dom"/>
</dbReference>
<evidence type="ECO:0000256" key="2">
    <source>
        <dbReference type="PROSITE-ProRule" id="PRU00176"/>
    </source>
</evidence>
<dbReference type="PANTHER" id="PTHR12463">
    <property type="entry name" value="OXYGENASE-RELATED"/>
    <property type="match status" value="1"/>
</dbReference>
<dbReference type="InterPro" id="IPR012677">
    <property type="entry name" value="Nucleotide-bd_a/b_plait_sf"/>
</dbReference>
<dbReference type="Gene3D" id="2.60.120.590">
    <property type="entry name" value="Alpha-ketoglutarate-dependent dioxygenase AlkB-like"/>
    <property type="match status" value="1"/>
</dbReference>
<dbReference type="Gene3D" id="3.30.70.330">
    <property type="match status" value="1"/>
</dbReference>
<dbReference type="GO" id="GO:0032451">
    <property type="term" value="F:demethylase activity"/>
    <property type="evidence" value="ECO:0007669"/>
    <property type="project" value="TreeGrafter"/>
</dbReference>
<dbReference type="AlphaFoldDB" id="A0AAE1W9F5"/>
<dbReference type="SUPFAM" id="SSF51197">
    <property type="entry name" value="Clavaminate synthase-like"/>
    <property type="match status" value="1"/>
</dbReference>
<dbReference type="EMBL" id="JACGWL010000013">
    <property type="protein sequence ID" value="KAK4389099.1"/>
    <property type="molecule type" value="Genomic_DNA"/>
</dbReference>
<dbReference type="Pfam" id="PF13532">
    <property type="entry name" value="2OG-FeII_Oxy_2"/>
    <property type="match status" value="1"/>
</dbReference>
<dbReference type="SUPFAM" id="SSF54928">
    <property type="entry name" value="RNA-binding domain, RBD"/>
    <property type="match status" value="1"/>
</dbReference>
<evidence type="ECO:0000313" key="4">
    <source>
        <dbReference type="EMBL" id="KAK4389099.1"/>
    </source>
</evidence>
<dbReference type="PROSITE" id="PS50102">
    <property type="entry name" value="RRM"/>
    <property type="match status" value="1"/>
</dbReference>
<dbReference type="GO" id="GO:0003723">
    <property type="term" value="F:RNA binding"/>
    <property type="evidence" value="ECO:0007669"/>
    <property type="project" value="UniProtKB-UniRule"/>
</dbReference>
<reference evidence="4" key="2">
    <citation type="journal article" date="2024" name="Plant">
        <title>Genomic evolution and insights into agronomic trait innovations of Sesamum species.</title>
        <authorList>
            <person name="Miao H."/>
            <person name="Wang L."/>
            <person name="Qu L."/>
            <person name="Liu H."/>
            <person name="Sun Y."/>
            <person name="Le M."/>
            <person name="Wang Q."/>
            <person name="Wei S."/>
            <person name="Zheng Y."/>
            <person name="Lin W."/>
            <person name="Duan Y."/>
            <person name="Cao H."/>
            <person name="Xiong S."/>
            <person name="Wang X."/>
            <person name="Wei L."/>
            <person name="Li C."/>
            <person name="Ma Q."/>
            <person name="Ju M."/>
            <person name="Zhao R."/>
            <person name="Li G."/>
            <person name="Mu C."/>
            <person name="Tian Q."/>
            <person name="Mei H."/>
            <person name="Zhang T."/>
            <person name="Gao T."/>
            <person name="Zhang H."/>
        </authorList>
    </citation>
    <scope>NUCLEOTIDE SEQUENCE</scope>
    <source>
        <strain evidence="4">K16</strain>
    </source>
</reference>
<dbReference type="PANTHER" id="PTHR12463:SF1">
    <property type="entry name" value="2-OXOGLUTARATE AND FE-DEPENDENT OXYGENASE FAMILY PROTEIN"/>
    <property type="match status" value="1"/>
</dbReference>
<proteinExistence type="inferred from homology"/>
<keyword evidence="5" id="KW-1185">Reference proteome</keyword>
<reference evidence="4" key="1">
    <citation type="submission" date="2020-06" db="EMBL/GenBank/DDBJ databases">
        <authorList>
            <person name="Li T."/>
            <person name="Hu X."/>
            <person name="Zhang T."/>
            <person name="Song X."/>
            <person name="Zhang H."/>
            <person name="Dai N."/>
            <person name="Sheng W."/>
            <person name="Hou X."/>
            <person name="Wei L."/>
        </authorList>
    </citation>
    <scope>NUCLEOTIDE SEQUENCE</scope>
    <source>
        <strain evidence="4">K16</strain>
        <tissue evidence="4">Leaf</tissue>
    </source>
</reference>
<organism evidence="4 5">
    <name type="scientific">Sesamum angolense</name>
    <dbReference type="NCBI Taxonomy" id="2727404"/>
    <lineage>
        <taxon>Eukaryota</taxon>
        <taxon>Viridiplantae</taxon>
        <taxon>Streptophyta</taxon>
        <taxon>Embryophyta</taxon>
        <taxon>Tracheophyta</taxon>
        <taxon>Spermatophyta</taxon>
        <taxon>Magnoliopsida</taxon>
        <taxon>eudicotyledons</taxon>
        <taxon>Gunneridae</taxon>
        <taxon>Pentapetalae</taxon>
        <taxon>asterids</taxon>
        <taxon>lamiids</taxon>
        <taxon>Lamiales</taxon>
        <taxon>Pedaliaceae</taxon>
        <taxon>Sesamum</taxon>
    </lineage>
</organism>
<evidence type="ECO:0000259" key="3">
    <source>
        <dbReference type="PROSITE" id="PS50102"/>
    </source>
</evidence>
<dbReference type="InterPro" id="IPR032857">
    <property type="entry name" value="ALKBH4"/>
</dbReference>
<evidence type="ECO:0000313" key="5">
    <source>
        <dbReference type="Proteomes" id="UP001289374"/>
    </source>
</evidence>